<proteinExistence type="predicted"/>
<sequence length="385" mass="43552">MHILEIPSFFIPYGGGFCLDQAKALKGQGHQVRILSNIQLSVKKGARSFLSLPYTTKEEMMDDILVVRHFQRGIPLVIRPNVNGWVRTVQRMFRDYVVRYGKPDVIHAHCAKWAGYAAMLISEAYDIPYVVTEHLSRMSLETEFGKPPSDAWQVAMLRKTYQRASRVLPVAEELVTDTACYYGDDYRWETVSNVVDTALFHYQSRKPLNDRPFVFCCLANYDYRKGYDVLASAFREVKTRESRVELYVAGDGTDSKACRRLLDMEGVKIFGLLDKHEVAQLLYQSDALVLASRDEVQSLAVLEAMSTGIPVVTTDTVPKSLRDTDGCHTVPVDDAKALASEMLNVCRHTDYDGRAFSEWVRRTASPEVIGARLSEIFAEAQQQTP</sequence>
<dbReference type="AlphaFoldDB" id="A0A1I0MFP4"/>
<dbReference type="Pfam" id="PF13692">
    <property type="entry name" value="Glyco_trans_1_4"/>
    <property type="match status" value="1"/>
</dbReference>
<evidence type="ECO:0000313" key="2">
    <source>
        <dbReference type="EMBL" id="SEV86271.1"/>
    </source>
</evidence>
<dbReference type="PANTHER" id="PTHR45947:SF3">
    <property type="entry name" value="SULFOQUINOVOSYL TRANSFERASE SQD2"/>
    <property type="match status" value="1"/>
</dbReference>
<dbReference type="GO" id="GO:0016757">
    <property type="term" value="F:glycosyltransferase activity"/>
    <property type="evidence" value="ECO:0007669"/>
    <property type="project" value="TreeGrafter"/>
</dbReference>
<name>A0A1I0MFP4_9BACT</name>
<dbReference type="Gene3D" id="3.40.50.2000">
    <property type="entry name" value="Glycogen Phosphorylase B"/>
    <property type="match status" value="2"/>
</dbReference>
<dbReference type="SUPFAM" id="SSF53756">
    <property type="entry name" value="UDP-Glycosyltransferase/glycogen phosphorylase"/>
    <property type="match status" value="1"/>
</dbReference>
<gene>
    <name evidence="2" type="ORF">SAMN04487850_0560</name>
</gene>
<reference evidence="2 3" key="1">
    <citation type="submission" date="2016-10" db="EMBL/GenBank/DDBJ databases">
        <authorList>
            <person name="de Groot N.N."/>
        </authorList>
    </citation>
    <scope>NUCLEOTIDE SEQUENCE [LARGE SCALE GENOMIC DNA]</scope>
    <source>
        <strain evidence="2 3">TC2-24</strain>
    </source>
</reference>
<keyword evidence="3" id="KW-1185">Reference proteome</keyword>
<dbReference type="InterPro" id="IPR028098">
    <property type="entry name" value="Glyco_trans_4-like_N"/>
</dbReference>
<dbReference type="InterPro" id="IPR050194">
    <property type="entry name" value="Glycosyltransferase_grp1"/>
</dbReference>
<protein>
    <submittedName>
        <fullName evidence="2">Glycosyltransferase involved in cell wall bisynthesis</fullName>
    </submittedName>
</protein>
<accession>A0A1I0MFP4</accession>
<feature type="domain" description="Glycosyltransferase subfamily 4-like N-terminal" evidence="1">
    <location>
        <begin position="18"/>
        <end position="198"/>
    </location>
</feature>
<keyword evidence="2" id="KW-0808">Transferase</keyword>
<dbReference type="Proteomes" id="UP000199373">
    <property type="component" value="Unassembled WGS sequence"/>
</dbReference>
<evidence type="ECO:0000259" key="1">
    <source>
        <dbReference type="Pfam" id="PF13439"/>
    </source>
</evidence>
<dbReference type="RefSeq" id="WP_091914570.1">
    <property type="nucleotide sequence ID" value="NZ_FOIQ01000001.1"/>
</dbReference>
<dbReference type="PANTHER" id="PTHR45947">
    <property type="entry name" value="SULFOQUINOVOSYL TRANSFERASE SQD2"/>
    <property type="match status" value="1"/>
</dbReference>
<dbReference type="EMBL" id="FOIQ01000001">
    <property type="protein sequence ID" value="SEV86271.1"/>
    <property type="molecule type" value="Genomic_DNA"/>
</dbReference>
<dbReference type="Pfam" id="PF13439">
    <property type="entry name" value="Glyco_transf_4"/>
    <property type="match status" value="1"/>
</dbReference>
<organism evidence="2 3">
    <name type="scientific">Prevotella aff. ruminicola Tc2-24</name>
    <dbReference type="NCBI Taxonomy" id="81582"/>
    <lineage>
        <taxon>Bacteria</taxon>
        <taxon>Pseudomonadati</taxon>
        <taxon>Bacteroidota</taxon>
        <taxon>Bacteroidia</taxon>
        <taxon>Bacteroidales</taxon>
        <taxon>Prevotellaceae</taxon>
        <taxon>Prevotella</taxon>
    </lineage>
</organism>
<evidence type="ECO:0000313" key="3">
    <source>
        <dbReference type="Proteomes" id="UP000199373"/>
    </source>
</evidence>